<keyword evidence="3 7" id="KW-0812">Transmembrane</keyword>
<feature type="transmembrane region" description="Helical" evidence="7">
    <location>
        <begin position="216"/>
        <end position="240"/>
    </location>
</feature>
<name>A0A7V2F6C0_RHOMR</name>
<evidence type="ECO:0000313" key="9">
    <source>
        <dbReference type="EMBL" id="HER95120.1"/>
    </source>
</evidence>
<evidence type="ECO:0000256" key="7">
    <source>
        <dbReference type="SAM" id="Phobius"/>
    </source>
</evidence>
<dbReference type="GO" id="GO:0045454">
    <property type="term" value="P:cell redox homeostasis"/>
    <property type="evidence" value="ECO:0007669"/>
    <property type="project" value="TreeGrafter"/>
</dbReference>
<feature type="transmembrane region" description="Helical" evidence="7">
    <location>
        <begin position="416"/>
        <end position="439"/>
    </location>
</feature>
<dbReference type="InterPro" id="IPR028250">
    <property type="entry name" value="DsbDN"/>
</dbReference>
<keyword evidence="4" id="KW-0201">Cytochrome c-type biogenesis</keyword>
<comment type="subcellular location">
    <subcellularLocation>
        <location evidence="1">Cell membrane</location>
        <topology evidence="1">Multi-pass membrane protein</topology>
    </subcellularLocation>
</comment>
<dbReference type="GO" id="GO:0005886">
    <property type="term" value="C:plasma membrane"/>
    <property type="evidence" value="ECO:0007669"/>
    <property type="project" value="UniProtKB-SubCell"/>
</dbReference>
<organism evidence="9">
    <name type="scientific">Rhodothermus marinus</name>
    <name type="common">Rhodothermus obamensis</name>
    <dbReference type="NCBI Taxonomy" id="29549"/>
    <lineage>
        <taxon>Bacteria</taxon>
        <taxon>Pseudomonadati</taxon>
        <taxon>Rhodothermota</taxon>
        <taxon>Rhodothermia</taxon>
        <taxon>Rhodothermales</taxon>
        <taxon>Rhodothermaceae</taxon>
        <taxon>Rhodothermus</taxon>
    </lineage>
</organism>
<feature type="transmembrane region" description="Helical" evidence="7">
    <location>
        <begin position="296"/>
        <end position="316"/>
    </location>
</feature>
<evidence type="ECO:0000256" key="5">
    <source>
        <dbReference type="ARBA" id="ARBA00022989"/>
    </source>
</evidence>
<feature type="domain" description="Thioredoxin" evidence="8">
    <location>
        <begin position="524"/>
        <end position="652"/>
    </location>
</feature>
<evidence type="ECO:0000256" key="6">
    <source>
        <dbReference type="ARBA" id="ARBA00023136"/>
    </source>
</evidence>
<dbReference type="GO" id="GO:0015035">
    <property type="term" value="F:protein-disulfide reductase activity"/>
    <property type="evidence" value="ECO:0007669"/>
    <property type="project" value="TreeGrafter"/>
</dbReference>
<dbReference type="PROSITE" id="PS51352">
    <property type="entry name" value="THIOREDOXIN_2"/>
    <property type="match status" value="1"/>
</dbReference>
<evidence type="ECO:0000256" key="3">
    <source>
        <dbReference type="ARBA" id="ARBA00022692"/>
    </source>
</evidence>
<evidence type="ECO:0000259" key="8">
    <source>
        <dbReference type="PROSITE" id="PS51352"/>
    </source>
</evidence>
<protein>
    <submittedName>
        <fullName evidence="9">DUF255 domain-containing protein</fullName>
    </submittedName>
</protein>
<dbReference type="PANTHER" id="PTHR32234">
    <property type="entry name" value="THIOL:DISULFIDE INTERCHANGE PROTEIN DSBD"/>
    <property type="match status" value="1"/>
</dbReference>
<feature type="transmembrane region" description="Helical" evidence="7">
    <location>
        <begin position="261"/>
        <end position="284"/>
    </location>
</feature>
<accession>A0A7V2F6C0</accession>
<dbReference type="SUPFAM" id="SSF52833">
    <property type="entry name" value="Thioredoxin-like"/>
    <property type="match status" value="1"/>
</dbReference>
<feature type="transmembrane region" description="Helical" evidence="7">
    <location>
        <begin position="475"/>
        <end position="495"/>
    </location>
</feature>
<keyword evidence="2" id="KW-1003">Cell membrane</keyword>
<feature type="transmembrane region" description="Helical" evidence="7">
    <location>
        <begin position="337"/>
        <end position="360"/>
    </location>
</feature>
<feature type="transmembrane region" description="Helical" evidence="7">
    <location>
        <begin position="372"/>
        <end position="396"/>
    </location>
</feature>
<dbReference type="Pfam" id="PF13899">
    <property type="entry name" value="Thioredoxin_7"/>
    <property type="match status" value="1"/>
</dbReference>
<dbReference type="Gene3D" id="3.40.30.10">
    <property type="entry name" value="Glutaredoxin"/>
    <property type="match status" value="1"/>
</dbReference>
<feature type="transmembrane region" description="Helical" evidence="7">
    <location>
        <begin position="445"/>
        <end position="463"/>
    </location>
</feature>
<dbReference type="EMBL" id="DSGB01000002">
    <property type="protein sequence ID" value="HER95120.1"/>
    <property type="molecule type" value="Genomic_DNA"/>
</dbReference>
<dbReference type="PANTHER" id="PTHR32234:SF0">
    <property type="entry name" value="THIOL:DISULFIDE INTERCHANGE PROTEIN DSBD"/>
    <property type="match status" value="1"/>
</dbReference>
<reference evidence="9" key="1">
    <citation type="journal article" date="2020" name="mSystems">
        <title>Genome- and Community-Level Interaction Insights into Carbon Utilization and Element Cycling Functions of Hydrothermarchaeota in Hydrothermal Sediment.</title>
        <authorList>
            <person name="Zhou Z."/>
            <person name="Liu Y."/>
            <person name="Xu W."/>
            <person name="Pan J."/>
            <person name="Luo Z.H."/>
            <person name="Li M."/>
        </authorList>
    </citation>
    <scope>NUCLEOTIDE SEQUENCE [LARGE SCALE GENOMIC DNA]</scope>
    <source>
        <strain evidence="9">SpSt-143</strain>
    </source>
</reference>
<dbReference type="AlphaFoldDB" id="A0A7V2F6C0"/>
<proteinExistence type="predicted"/>
<sequence>MRITMKLHWLLYLLLSLVGIEPLQAQRATDLVQWKATVRPETVAVGDTLVFWLEATMAEGWKMYALDSPPPSRGVRLRFGTLPAGLEQAGDVRQSPPKEGYDPNFRVTVRYFEHQAAIIAPLRVADAAEPGVRTVQAEVEFMICNDRVCLPPTRVPVEAAVHVVAQKEGIAAAPSAPVPRFDPVIPPIEPEATVPPGPQAAVTAEEDVAAARASGLWGFLLLAIGAGLAALLTPCVFPMIPLTVSFFTHHSARRDVAFRMALAYGLSIVVLFTGLGVLMALLVGAAGAQTIAANPWINLFIGLIFILFGLSLLGLYELRLPSGLVNFFNRQSQQHGGYLGAVFMGLTLTLVSFSCTAPFVGGLLAATALGEWSYPIVGMVAFSLTFALPFVLFALFPQALQALPRSGSWMNTTKVVLGFVELAAALKFLSNADLVWGWGLLSRPLVIAFVSVLFFLTGLYLLGKLRLPHEAPVETVGVGRLLTSVLFFGLSLYLLPGLLGAPLGRLDAYLPPRKANDVGLAALFQAGGMAPVADLFDWHEAIEPAFAEAKASGKPVFVDFTGYTCTNCREMEANVFPHPEVARRLREQFVRLRLYTDDVTEGPAWQRYQLQLTATVALPTYAIVSPEGQLLARHVGMASAEEFVAFLDRGRAMFEQRMAQRAMTPASRSSTAALRDDA</sequence>
<dbReference type="Pfam" id="PF02683">
    <property type="entry name" value="DsbD_TM"/>
    <property type="match status" value="1"/>
</dbReference>
<dbReference type="InterPro" id="IPR003834">
    <property type="entry name" value="Cyt_c_assmbl_TM_dom"/>
</dbReference>
<evidence type="ECO:0000256" key="1">
    <source>
        <dbReference type="ARBA" id="ARBA00004651"/>
    </source>
</evidence>
<evidence type="ECO:0000256" key="2">
    <source>
        <dbReference type="ARBA" id="ARBA00022475"/>
    </source>
</evidence>
<evidence type="ECO:0000256" key="4">
    <source>
        <dbReference type="ARBA" id="ARBA00022748"/>
    </source>
</evidence>
<dbReference type="GO" id="GO:0017004">
    <property type="term" value="P:cytochrome complex assembly"/>
    <property type="evidence" value="ECO:0007669"/>
    <property type="project" value="UniProtKB-KW"/>
</dbReference>
<comment type="caution">
    <text evidence="9">The sequence shown here is derived from an EMBL/GenBank/DDBJ whole genome shotgun (WGS) entry which is preliminary data.</text>
</comment>
<dbReference type="InterPro" id="IPR013766">
    <property type="entry name" value="Thioredoxin_domain"/>
</dbReference>
<dbReference type="InterPro" id="IPR036249">
    <property type="entry name" value="Thioredoxin-like_sf"/>
</dbReference>
<gene>
    <name evidence="9" type="ORF">ENO59_01150</name>
</gene>
<dbReference type="Pfam" id="PF11412">
    <property type="entry name" value="DsbD_N"/>
    <property type="match status" value="1"/>
</dbReference>
<keyword evidence="5 7" id="KW-1133">Transmembrane helix</keyword>
<keyword evidence="6 7" id="KW-0472">Membrane</keyword>